<protein>
    <submittedName>
        <fullName evidence="5">Fumarylacetoacetate hydrolase</fullName>
    </submittedName>
</protein>
<organism evidence="5 6">
    <name type="scientific">Bradyrhizobium macuxiense</name>
    <dbReference type="NCBI Taxonomy" id="1755647"/>
    <lineage>
        <taxon>Bacteria</taxon>
        <taxon>Pseudomonadati</taxon>
        <taxon>Pseudomonadota</taxon>
        <taxon>Alphaproteobacteria</taxon>
        <taxon>Hyphomicrobiales</taxon>
        <taxon>Nitrobacteraceae</taxon>
        <taxon>Bradyrhizobium</taxon>
    </lineage>
</organism>
<feature type="compositionally biased region" description="Basic and acidic residues" evidence="3">
    <location>
        <begin position="289"/>
        <end position="299"/>
    </location>
</feature>
<dbReference type="GO" id="GO:0044281">
    <property type="term" value="P:small molecule metabolic process"/>
    <property type="evidence" value="ECO:0007669"/>
    <property type="project" value="UniProtKB-ARBA"/>
</dbReference>
<dbReference type="Proteomes" id="UP000057737">
    <property type="component" value="Unassembled WGS sequence"/>
</dbReference>
<evidence type="ECO:0000313" key="6">
    <source>
        <dbReference type="Proteomes" id="UP000057737"/>
    </source>
</evidence>
<evidence type="ECO:0000256" key="2">
    <source>
        <dbReference type="ARBA" id="ARBA00022723"/>
    </source>
</evidence>
<accession>A0A109JGY0</accession>
<keyword evidence="6" id="KW-1185">Reference proteome</keyword>
<comment type="caution">
    <text evidence="5">The sequence shown here is derived from an EMBL/GenBank/DDBJ whole genome shotgun (WGS) entry which is preliminary data.</text>
</comment>
<keyword evidence="2" id="KW-0479">Metal-binding</keyword>
<dbReference type="InterPro" id="IPR036663">
    <property type="entry name" value="Fumarylacetoacetase_C_sf"/>
</dbReference>
<dbReference type="InterPro" id="IPR011234">
    <property type="entry name" value="Fumarylacetoacetase-like_C"/>
</dbReference>
<feature type="domain" description="Fumarylacetoacetase-like C-terminal" evidence="4">
    <location>
        <begin position="79"/>
        <end position="274"/>
    </location>
</feature>
<dbReference type="PANTHER" id="PTHR42796">
    <property type="entry name" value="FUMARYLACETOACETATE HYDROLASE DOMAIN-CONTAINING PROTEIN 2A-RELATED"/>
    <property type="match status" value="1"/>
</dbReference>
<dbReference type="GO" id="GO:0016787">
    <property type="term" value="F:hydrolase activity"/>
    <property type="evidence" value="ECO:0007669"/>
    <property type="project" value="UniProtKB-KW"/>
</dbReference>
<dbReference type="OrthoDB" id="9780293at2"/>
<evidence type="ECO:0000259" key="4">
    <source>
        <dbReference type="Pfam" id="PF01557"/>
    </source>
</evidence>
<dbReference type="Pfam" id="PF01557">
    <property type="entry name" value="FAA_hydrolase"/>
    <property type="match status" value="1"/>
</dbReference>
<feature type="region of interest" description="Disordered" evidence="3">
    <location>
        <begin position="289"/>
        <end position="310"/>
    </location>
</feature>
<dbReference type="RefSeq" id="WP_066513552.1">
    <property type="nucleotide sequence ID" value="NZ_LNCU01000107.1"/>
</dbReference>
<dbReference type="PANTHER" id="PTHR42796:SF4">
    <property type="entry name" value="FUMARYLACETOACETATE HYDROLASE DOMAIN-CONTAINING PROTEIN 2A"/>
    <property type="match status" value="1"/>
</dbReference>
<evidence type="ECO:0000256" key="3">
    <source>
        <dbReference type="SAM" id="MobiDB-lite"/>
    </source>
</evidence>
<dbReference type="GO" id="GO:0046872">
    <property type="term" value="F:metal ion binding"/>
    <property type="evidence" value="ECO:0007669"/>
    <property type="project" value="UniProtKB-KW"/>
</dbReference>
<reference evidence="5 6" key="1">
    <citation type="submission" date="2015-11" db="EMBL/GenBank/DDBJ databases">
        <title>Draft Genome Sequence of the Strain BR 10303 (Bradyrhizobium sp.) isolated from nodules of Centrolobium paraense.</title>
        <authorList>
            <person name="Zelli J.E."/>
            <person name="Simoes-Araujo J.L."/>
            <person name="Barauna A.C."/>
            <person name="Silva K."/>
        </authorList>
    </citation>
    <scope>NUCLEOTIDE SEQUENCE [LARGE SCALE GENOMIC DNA]</scope>
    <source>
        <strain evidence="5 6">BR 10303</strain>
    </source>
</reference>
<gene>
    <name evidence="5" type="ORF">AS156_18845</name>
</gene>
<dbReference type="InterPro" id="IPR051121">
    <property type="entry name" value="FAH"/>
</dbReference>
<evidence type="ECO:0000313" key="5">
    <source>
        <dbReference type="EMBL" id="KWV48524.1"/>
    </source>
</evidence>
<comment type="similarity">
    <text evidence="1">Belongs to the FAH family.</text>
</comment>
<sequence>MKICYFNDFRLGVIMGDQVADVTDTVKDIPHIDAQGLMTGLIARWDEYKARVDKAAAAATGVPLKSVRLRPPLPKPNNIICMAVNYMEDGTLAERPDINAFHKVATAVIGDGDAMVLPDVPATIFEGEAELALVIGKRAARVSQADAMKHIFGYTCFIDGSARGLHPPTNIFFQMKSRDTFAPIGPCIVTADEISDPQNLDILLTNNGQSMQKFNTSDMAHQIPRCIEWVSSIQTLEPGDILATGTNHRGLNPFMDGDKIELTIEKIGTLQISVKDELKRTWARTTRLEHKQMRGEGPHTRQLTGKYATA</sequence>
<dbReference type="Gene3D" id="3.90.850.10">
    <property type="entry name" value="Fumarylacetoacetase-like, C-terminal domain"/>
    <property type="match status" value="1"/>
</dbReference>
<dbReference type="EMBL" id="LNCU01000107">
    <property type="protein sequence ID" value="KWV48524.1"/>
    <property type="molecule type" value="Genomic_DNA"/>
</dbReference>
<dbReference type="AlphaFoldDB" id="A0A109JGY0"/>
<proteinExistence type="inferred from homology"/>
<name>A0A109JGY0_9BRAD</name>
<keyword evidence="5" id="KW-0378">Hydrolase</keyword>
<evidence type="ECO:0000256" key="1">
    <source>
        <dbReference type="ARBA" id="ARBA00010211"/>
    </source>
</evidence>
<dbReference type="SUPFAM" id="SSF56529">
    <property type="entry name" value="FAH"/>
    <property type="match status" value="1"/>
</dbReference>